<dbReference type="InterPro" id="IPR006336">
    <property type="entry name" value="GCS2"/>
</dbReference>
<dbReference type="GO" id="GO:0042398">
    <property type="term" value="P:modified amino acid biosynthetic process"/>
    <property type="evidence" value="ECO:0007669"/>
    <property type="project" value="InterPro"/>
</dbReference>
<keyword evidence="2" id="KW-1185">Reference proteome</keyword>
<dbReference type="KEGG" id="nneo:PQG83_04205"/>
<reference evidence="1 2" key="1">
    <citation type="submission" date="2023-01" db="EMBL/GenBank/DDBJ databases">
        <title>Cultivation and genomic characterization of new, ubiquitous marine nitrite-oxidizing bacteria from the Nitrospirales.</title>
        <authorList>
            <person name="Mueller A.J."/>
            <person name="Daebeler A."/>
            <person name="Herbold C.W."/>
            <person name="Kirkegaard R.H."/>
            <person name="Daims H."/>
        </authorList>
    </citation>
    <scope>NUCLEOTIDE SEQUENCE [LARGE SCALE GENOMIC DNA]</scope>
    <source>
        <strain evidence="1 2">DK</strain>
    </source>
</reference>
<organism evidence="1 2">
    <name type="scientific">Candidatus Nitrospira neomarina</name>
    <dbReference type="NCBI Taxonomy" id="3020899"/>
    <lineage>
        <taxon>Bacteria</taxon>
        <taxon>Pseudomonadati</taxon>
        <taxon>Nitrospirota</taxon>
        <taxon>Nitrospiria</taxon>
        <taxon>Nitrospirales</taxon>
        <taxon>Nitrospiraceae</taxon>
        <taxon>Nitrospira</taxon>
    </lineage>
</organism>
<dbReference type="PANTHER" id="PTHR36510">
    <property type="entry name" value="GLUTAMATE--CYSTEINE LIGASE 2-RELATED"/>
    <property type="match status" value="1"/>
</dbReference>
<protein>
    <submittedName>
        <fullName evidence="1">Glutamate-cysteine ligase family protein</fullName>
    </submittedName>
</protein>
<gene>
    <name evidence="1" type="ORF">PQG83_04205</name>
</gene>
<dbReference type="Pfam" id="PF04107">
    <property type="entry name" value="GCS2"/>
    <property type="match status" value="1"/>
</dbReference>
<name>A0AA96GJ94_9BACT</name>
<dbReference type="InterPro" id="IPR050141">
    <property type="entry name" value="GCL_type2/YbdK_subfam"/>
</dbReference>
<keyword evidence="1" id="KW-0436">Ligase</keyword>
<dbReference type="GO" id="GO:0004357">
    <property type="term" value="F:glutamate-cysteine ligase activity"/>
    <property type="evidence" value="ECO:0007669"/>
    <property type="project" value="InterPro"/>
</dbReference>
<dbReference type="PANTHER" id="PTHR36510:SF1">
    <property type="entry name" value="GLUTAMATE--CYSTEINE LIGASE 2-RELATED"/>
    <property type="match status" value="1"/>
</dbReference>
<dbReference type="InterPro" id="IPR014746">
    <property type="entry name" value="Gln_synth/guanido_kin_cat_dom"/>
</dbReference>
<accession>A0AA96GJ94</accession>
<evidence type="ECO:0000313" key="1">
    <source>
        <dbReference type="EMBL" id="WNM62961.1"/>
    </source>
</evidence>
<dbReference type="AlphaFoldDB" id="A0AA96GJ94"/>
<dbReference type="RefSeq" id="WP_312747127.1">
    <property type="nucleotide sequence ID" value="NZ_CP116968.1"/>
</dbReference>
<dbReference type="EMBL" id="CP116968">
    <property type="protein sequence ID" value="WNM62961.1"/>
    <property type="molecule type" value="Genomic_DNA"/>
</dbReference>
<evidence type="ECO:0000313" key="2">
    <source>
        <dbReference type="Proteomes" id="UP001302494"/>
    </source>
</evidence>
<dbReference type="SUPFAM" id="SSF55931">
    <property type="entry name" value="Glutamine synthetase/guanido kinase"/>
    <property type="match status" value="1"/>
</dbReference>
<dbReference type="Gene3D" id="3.30.590.20">
    <property type="match status" value="1"/>
</dbReference>
<proteinExistence type="predicted"/>
<dbReference type="Proteomes" id="UP001302494">
    <property type="component" value="Chromosome"/>
</dbReference>
<sequence length="372" mass="42824">MAGLTHTPFHQRIVIGVEIEAYSINVTDHKIGRRLSKPRPGLSESGERFTRDASIGSEYNSRPFTTIRESLFLLKAGLRKYLRGLYRSREDEQDYRVPLFVGGWTNRFAGTHLHISVANRKLTKQEATALSWHLHDQLPLLIATGANSPIWDKKVTGKASNRFLRGNATYFTPTKRGDLTSVDTRELVYSKGRKTKPPTLEIRVFDSNIPEFVVANLCLVKAVCLRWLRGEAAANRMSHADYLLARTEAATKGMKARLPWKREWMPAPDYLDQFLWEHREEFDAMDIPEEIYEVLRLLKRRYNGARLIHDAVALAIREHPQTWQRRFAKRYRSGLGHLLSGNTLQDFAAELEVPFPSTERVWLGRKRASIDE</sequence>